<evidence type="ECO:0000256" key="11">
    <source>
        <dbReference type="ARBA" id="ARBA00022917"/>
    </source>
</evidence>
<keyword evidence="9 14" id="KW-0067">ATP-binding</keyword>
<comment type="cofactor">
    <cofactor evidence="14">
        <name>Zn(2+)</name>
        <dbReference type="ChEBI" id="CHEBI:29105"/>
    </cofactor>
    <text evidence="14">Binds 1 zinc ion per subunit.</text>
</comment>
<evidence type="ECO:0000256" key="2">
    <source>
        <dbReference type="ARBA" id="ARBA00008226"/>
    </source>
</evidence>
<dbReference type="InterPro" id="IPR036621">
    <property type="entry name" value="Anticodon-bd_dom_sf"/>
</dbReference>
<dbReference type="AlphaFoldDB" id="A0A3A9Z9Y5"/>
<comment type="catalytic activity">
    <reaction evidence="13 14">
        <text>tRNA(Thr) + L-threonine + ATP = L-threonyl-tRNA(Thr) + AMP + diphosphate + H(+)</text>
        <dbReference type="Rhea" id="RHEA:24624"/>
        <dbReference type="Rhea" id="RHEA-COMP:9670"/>
        <dbReference type="Rhea" id="RHEA-COMP:9704"/>
        <dbReference type="ChEBI" id="CHEBI:15378"/>
        <dbReference type="ChEBI" id="CHEBI:30616"/>
        <dbReference type="ChEBI" id="CHEBI:33019"/>
        <dbReference type="ChEBI" id="CHEBI:57926"/>
        <dbReference type="ChEBI" id="CHEBI:78442"/>
        <dbReference type="ChEBI" id="CHEBI:78534"/>
        <dbReference type="ChEBI" id="CHEBI:456215"/>
        <dbReference type="EC" id="6.1.1.3"/>
    </reaction>
</comment>
<feature type="domain" description="Aminoacyl-transfer RNA synthetases class-II family profile" evidence="15">
    <location>
        <begin position="275"/>
        <end position="555"/>
    </location>
</feature>
<dbReference type="InterPro" id="IPR012947">
    <property type="entry name" value="tRNA_SAD"/>
</dbReference>
<sequence length="659" mass="74064">MSDVRVIIQRDSEREERVVTTGTTAGALFEGERSVVAARVGGRLRDLAFELADGDEVEPVDIASPDGLDILRHSTAHVMAQAVQEFFPEAKLGIGPPIKDGFYYDFDVAEPFNPEDLRRIEKRMQQIQKQGQRFARRVVGEAEAREELAAEPYKLELIGLKGAAAEAAEGAGAEVGAGELTIYDNLDPASGETCWKDLCRGPHLPHTRLIPAFRLMRSAAAYWRGSERNPQLQRIYGTAWPSKEQLKAHLEFLAEAEKRDHRKLGTELDLFSFPEELGSGLAVFHPKGGVVRKVMEDYSRRRHEESGYEFVNTPHITKARLFETSGHLPNYAESMFPPMEFEGQDYYLKAMNCPMHNLIFRARGRSYRELPLRLFEFGTVYRYEKSGVVHGLTRTRGFTQDDSHIYCTKEQMPDELDALLTFVLNLLRDYGLNDFYLELSTRGDSDKFIGEPEEWAEATETLRQAAGKQGLELVMDPGGAAYYGPKISVQAKDAIGRTWQMSTIQVDFQQPKRFGLEYTAADGTRQRPVMIHRALFGSIERFFAVLLEHYAGVFPPWLAPVQAIGIPIGDAHVPYLQEFAAAARAKGLRMEVDSSADRMQKKIRNAQKAKVPFMVIAGDEDVAHDAVSFRYRDGLQKNGIPRAEALREIAEAVASRVQV</sequence>
<dbReference type="GO" id="GO:0046872">
    <property type="term" value="F:metal ion binding"/>
    <property type="evidence" value="ECO:0007669"/>
    <property type="project" value="UniProtKB-KW"/>
</dbReference>
<dbReference type="FunFam" id="3.30.54.20:FF:000003">
    <property type="entry name" value="Threonine--tRNA ligase"/>
    <property type="match status" value="1"/>
</dbReference>
<feature type="binding site" evidence="14">
    <location>
        <position position="353"/>
    </location>
    <ligand>
        <name>Zn(2+)</name>
        <dbReference type="ChEBI" id="CHEBI:29105"/>
        <note>catalytic</note>
    </ligand>
</feature>
<evidence type="ECO:0000256" key="4">
    <source>
        <dbReference type="ARBA" id="ARBA00022555"/>
    </source>
</evidence>
<dbReference type="Gene3D" id="3.30.54.20">
    <property type="match status" value="1"/>
</dbReference>
<dbReference type="FunFam" id="3.30.930.10:FF:000019">
    <property type="entry name" value="Threonine--tRNA ligase"/>
    <property type="match status" value="1"/>
</dbReference>
<dbReference type="SMART" id="SM00863">
    <property type="entry name" value="tRNA_SAD"/>
    <property type="match status" value="1"/>
</dbReference>
<dbReference type="PANTHER" id="PTHR11451:SF44">
    <property type="entry name" value="THREONINE--TRNA LIGASE, CHLOROPLASTIC_MITOCHONDRIAL 2"/>
    <property type="match status" value="1"/>
</dbReference>
<evidence type="ECO:0000256" key="14">
    <source>
        <dbReference type="HAMAP-Rule" id="MF_00184"/>
    </source>
</evidence>
<dbReference type="Pfam" id="PF00587">
    <property type="entry name" value="tRNA-synt_2b"/>
    <property type="match status" value="1"/>
</dbReference>
<dbReference type="EMBL" id="RBAL01000003">
    <property type="protein sequence ID" value="RKN44674.1"/>
    <property type="molecule type" value="Genomic_DNA"/>
</dbReference>
<evidence type="ECO:0000256" key="5">
    <source>
        <dbReference type="ARBA" id="ARBA00022598"/>
    </source>
</evidence>
<evidence type="ECO:0000259" key="15">
    <source>
        <dbReference type="PROSITE" id="PS50862"/>
    </source>
</evidence>
<keyword evidence="4 14" id="KW-0820">tRNA-binding</keyword>
<dbReference type="NCBIfam" id="TIGR00418">
    <property type="entry name" value="thrS"/>
    <property type="match status" value="1"/>
</dbReference>
<evidence type="ECO:0000256" key="6">
    <source>
        <dbReference type="ARBA" id="ARBA00022723"/>
    </source>
</evidence>
<dbReference type="GO" id="GO:0005737">
    <property type="term" value="C:cytoplasm"/>
    <property type="evidence" value="ECO:0007669"/>
    <property type="project" value="UniProtKB-SubCell"/>
</dbReference>
<name>A0A3A9Z9Y5_9ACTN</name>
<dbReference type="SUPFAM" id="SSF55681">
    <property type="entry name" value="Class II aaRS and biotin synthetases"/>
    <property type="match status" value="1"/>
</dbReference>
<feature type="domain" description="TGS" evidence="16">
    <location>
        <begin position="1"/>
        <end position="61"/>
    </location>
</feature>
<dbReference type="GO" id="GO:0006435">
    <property type="term" value="P:threonyl-tRNA aminoacylation"/>
    <property type="evidence" value="ECO:0007669"/>
    <property type="project" value="UniProtKB-UniRule"/>
</dbReference>
<comment type="caution">
    <text evidence="14">Lacks conserved residue(s) required for the propagation of feature annotation.</text>
</comment>
<dbReference type="GO" id="GO:0004829">
    <property type="term" value="F:threonine-tRNA ligase activity"/>
    <property type="evidence" value="ECO:0007669"/>
    <property type="project" value="UniProtKB-UniRule"/>
</dbReference>
<evidence type="ECO:0000256" key="12">
    <source>
        <dbReference type="ARBA" id="ARBA00023146"/>
    </source>
</evidence>
<dbReference type="InterPro" id="IPR004154">
    <property type="entry name" value="Anticodon-bd"/>
</dbReference>
<keyword evidence="11 14" id="KW-0648">Protein biosynthesis</keyword>
<feature type="binding site" evidence="14">
    <location>
        <position position="404"/>
    </location>
    <ligand>
        <name>Zn(2+)</name>
        <dbReference type="ChEBI" id="CHEBI:29105"/>
        <note>catalytic</note>
    </ligand>
</feature>
<evidence type="ECO:0000256" key="8">
    <source>
        <dbReference type="ARBA" id="ARBA00022833"/>
    </source>
</evidence>
<dbReference type="PROSITE" id="PS50862">
    <property type="entry name" value="AA_TRNA_LIGASE_II"/>
    <property type="match status" value="1"/>
</dbReference>
<dbReference type="GO" id="GO:0000049">
    <property type="term" value="F:tRNA binding"/>
    <property type="evidence" value="ECO:0007669"/>
    <property type="project" value="UniProtKB-KW"/>
</dbReference>
<dbReference type="RefSeq" id="WP_120676310.1">
    <property type="nucleotide sequence ID" value="NZ_RBAL01000003.1"/>
</dbReference>
<evidence type="ECO:0000256" key="1">
    <source>
        <dbReference type="ARBA" id="ARBA00004496"/>
    </source>
</evidence>
<dbReference type="HAMAP" id="MF_00184">
    <property type="entry name" value="Thr_tRNA_synth"/>
    <property type="match status" value="1"/>
</dbReference>
<gene>
    <name evidence="14" type="primary">thrS</name>
    <name evidence="17" type="ORF">D7294_05925</name>
</gene>
<evidence type="ECO:0000256" key="10">
    <source>
        <dbReference type="ARBA" id="ARBA00022884"/>
    </source>
</evidence>
<dbReference type="CDD" id="cd00771">
    <property type="entry name" value="ThrRS_core"/>
    <property type="match status" value="1"/>
</dbReference>
<dbReference type="InterPro" id="IPR006195">
    <property type="entry name" value="aa-tRNA-synth_II"/>
</dbReference>
<keyword evidence="12 14" id="KW-0030">Aminoacyl-tRNA synthetase</keyword>
<dbReference type="OrthoDB" id="9802304at2"/>
<dbReference type="PANTHER" id="PTHR11451">
    <property type="entry name" value="THREONINE-TRNA LIGASE"/>
    <property type="match status" value="1"/>
</dbReference>
<evidence type="ECO:0000313" key="18">
    <source>
        <dbReference type="Proteomes" id="UP000272474"/>
    </source>
</evidence>
<dbReference type="PRINTS" id="PR01047">
    <property type="entry name" value="TRNASYNTHTHR"/>
</dbReference>
<keyword evidence="3 14" id="KW-0963">Cytoplasm</keyword>
<proteinExistence type="inferred from homology"/>
<keyword evidence="8 14" id="KW-0862">Zinc</keyword>
<keyword evidence="10 14" id="KW-0694">RNA-binding</keyword>
<dbReference type="SUPFAM" id="SSF52954">
    <property type="entry name" value="Class II aaRS ABD-related"/>
    <property type="match status" value="1"/>
</dbReference>
<accession>A0A3A9Z9Y5</accession>
<dbReference type="InterPro" id="IPR047246">
    <property type="entry name" value="ThrRS_anticodon"/>
</dbReference>
<evidence type="ECO:0000256" key="13">
    <source>
        <dbReference type="ARBA" id="ARBA00049515"/>
    </source>
</evidence>
<comment type="caution">
    <text evidence="17">The sequence shown here is derived from an EMBL/GenBank/DDBJ whole genome shotgun (WGS) entry which is preliminary data.</text>
</comment>
<comment type="subunit">
    <text evidence="14">Homodimer.</text>
</comment>
<dbReference type="Pfam" id="PF03129">
    <property type="entry name" value="HGTP_anticodon"/>
    <property type="match status" value="1"/>
</dbReference>
<comment type="similarity">
    <text evidence="2 14">Belongs to the class-II aminoacyl-tRNA synthetase family.</text>
</comment>
<keyword evidence="7 14" id="KW-0547">Nucleotide-binding</keyword>
<dbReference type="Proteomes" id="UP000272474">
    <property type="component" value="Unassembled WGS sequence"/>
</dbReference>
<dbReference type="InterPro" id="IPR004095">
    <property type="entry name" value="TGS"/>
</dbReference>
<dbReference type="InterPro" id="IPR045864">
    <property type="entry name" value="aa-tRNA-synth_II/BPL/LPL"/>
</dbReference>
<dbReference type="Pfam" id="PF07973">
    <property type="entry name" value="tRNA_SAD"/>
    <property type="match status" value="1"/>
</dbReference>
<dbReference type="Gene3D" id="3.40.50.800">
    <property type="entry name" value="Anticodon-binding domain"/>
    <property type="match status" value="1"/>
</dbReference>
<dbReference type="Gene3D" id="3.30.930.10">
    <property type="entry name" value="Bira Bifunctional Protein, Domain 2"/>
    <property type="match status" value="1"/>
</dbReference>
<reference evidence="17 18" key="1">
    <citation type="journal article" date="2014" name="Int. J. Syst. Evol. Microbiol.">
        <title>Streptomyces hoynatensis sp. nov., isolated from deep marine sediment.</title>
        <authorList>
            <person name="Veyisoglu A."/>
            <person name="Sahin N."/>
        </authorList>
    </citation>
    <scope>NUCLEOTIDE SEQUENCE [LARGE SCALE GENOMIC DNA]</scope>
    <source>
        <strain evidence="17 18">KCTC 29097</strain>
    </source>
</reference>
<dbReference type="Gene3D" id="3.30.980.10">
    <property type="entry name" value="Threonyl-trna Synthetase, Chain A, domain 2"/>
    <property type="match status" value="1"/>
</dbReference>
<keyword evidence="18" id="KW-1185">Reference proteome</keyword>
<dbReference type="InterPro" id="IPR002320">
    <property type="entry name" value="Thr-tRNA-ligase_IIa"/>
</dbReference>
<dbReference type="InterPro" id="IPR002314">
    <property type="entry name" value="aa-tRNA-synt_IIb"/>
</dbReference>
<keyword evidence="5 14" id="KW-0436">Ligase</keyword>
<dbReference type="FunFam" id="3.40.50.800:FF:000001">
    <property type="entry name" value="Threonine--tRNA ligase"/>
    <property type="match status" value="1"/>
</dbReference>
<comment type="subcellular location">
    <subcellularLocation>
        <location evidence="1 14">Cytoplasm</location>
    </subcellularLocation>
</comment>
<dbReference type="CDD" id="cd00860">
    <property type="entry name" value="ThrRS_anticodon"/>
    <property type="match status" value="1"/>
</dbReference>
<evidence type="ECO:0000256" key="9">
    <source>
        <dbReference type="ARBA" id="ARBA00022840"/>
    </source>
</evidence>
<organism evidence="17 18">
    <name type="scientific">Streptomyces hoynatensis</name>
    <dbReference type="NCBI Taxonomy" id="1141874"/>
    <lineage>
        <taxon>Bacteria</taxon>
        <taxon>Bacillati</taxon>
        <taxon>Actinomycetota</taxon>
        <taxon>Actinomycetes</taxon>
        <taxon>Kitasatosporales</taxon>
        <taxon>Streptomycetaceae</taxon>
        <taxon>Streptomyces</taxon>
    </lineage>
</organism>
<keyword evidence="6 14" id="KW-0479">Metal-binding</keyword>
<dbReference type="GO" id="GO:0005524">
    <property type="term" value="F:ATP binding"/>
    <property type="evidence" value="ECO:0007669"/>
    <property type="project" value="UniProtKB-UniRule"/>
</dbReference>
<dbReference type="InterPro" id="IPR033728">
    <property type="entry name" value="ThrRS_core"/>
</dbReference>
<dbReference type="PROSITE" id="PS51880">
    <property type="entry name" value="TGS"/>
    <property type="match status" value="1"/>
</dbReference>
<evidence type="ECO:0000313" key="17">
    <source>
        <dbReference type="EMBL" id="RKN44674.1"/>
    </source>
</evidence>
<evidence type="ECO:0000256" key="3">
    <source>
        <dbReference type="ARBA" id="ARBA00022490"/>
    </source>
</evidence>
<evidence type="ECO:0000256" key="7">
    <source>
        <dbReference type="ARBA" id="ARBA00022741"/>
    </source>
</evidence>
<dbReference type="SUPFAM" id="SSF55186">
    <property type="entry name" value="ThrRS/AlaRS common domain"/>
    <property type="match status" value="1"/>
</dbReference>
<protein>
    <recommendedName>
        <fullName evidence="14">Threonine--tRNA ligase</fullName>
        <ecNumber evidence="14">6.1.1.3</ecNumber>
    </recommendedName>
    <alternativeName>
        <fullName evidence="14">Threonyl-tRNA synthetase</fullName>
        <shortName evidence="14">ThrRS</shortName>
    </alternativeName>
</protein>
<dbReference type="FunFam" id="3.30.980.10:FF:000001">
    <property type="entry name" value="Threonine--tRNA ligase"/>
    <property type="match status" value="1"/>
</dbReference>
<evidence type="ECO:0000259" key="16">
    <source>
        <dbReference type="PROSITE" id="PS51880"/>
    </source>
</evidence>
<dbReference type="InterPro" id="IPR018163">
    <property type="entry name" value="Thr/Ala-tRNA-synth_IIc_edit"/>
</dbReference>
<dbReference type="EC" id="6.1.1.3" evidence="14"/>
<feature type="binding site" evidence="14">
    <location>
        <position position="532"/>
    </location>
    <ligand>
        <name>Zn(2+)</name>
        <dbReference type="ChEBI" id="CHEBI:29105"/>
        <note>catalytic</note>
    </ligand>
</feature>